<organism evidence="5 6">
    <name type="scientific">Faecalibacillus intestinalis</name>
    <dbReference type="NCBI Taxonomy" id="1982626"/>
    <lineage>
        <taxon>Bacteria</taxon>
        <taxon>Bacillati</taxon>
        <taxon>Bacillota</taxon>
        <taxon>Erysipelotrichia</taxon>
        <taxon>Erysipelotrichales</taxon>
        <taxon>Coprobacillaceae</taxon>
        <taxon>Faecalibacillus</taxon>
    </lineage>
</organism>
<dbReference type="EMBL" id="PYLQ01000004">
    <property type="protein sequence ID" value="PST42527.1"/>
    <property type="molecule type" value="Genomic_DNA"/>
</dbReference>
<evidence type="ECO:0000313" key="5">
    <source>
        <dbReference type="EMBL" id="PST42527.1"/>
    </source>
</evidence>
<evidence type="ECO:0000313" key="7">
    <source>
        <dbReference type="Proteomes" id="UP000593842"/>
    </source>
</evidence>
<reference evidence="5 6" key="1">
    <citation type="journal article" date="2019" name="Int. J. Syst. Evol. Microbiol.">
        <title>Faecalibacillus intestinalis gen. nov., sp. nov. and Faecalibacillus faecis sp. nov., isolated from human faeces.</title>
        <authorList>
            <person name="Seo B."/>
            <person name="Jeon K."/>
            <person name="Baek I."/>
            <person name="Lee Y.M."/>
            <person name="Baek K."/>
            <person name="Ko G."/>
        </authorList>
    </citation>
    <scope>NUCLEOTIDE SEQUENCE [LARGE SCALE GENOMIC DNA]</scope>
    <source>
        <strain evidence="5 6">SNUG30099</strain>
    </source>
</reference>
<dbReference type="GeneID" id="70579959"/>
<evidence type="ECO:0000313" key="2">
    <source>
        <dbReference type="EMBL" id="BCL57816.1"/>
    </source>
</evidence>
<dbReference type="EMBL" id="JAJDKQ010000004">
    <property type="protein sequence ID" value="MCB8561046.1"/>
    <property type="molecule type" value="Genomic_DNA"/>
</dbReference>
<dbReference type="RefSeq" id="WP_022001553.1">
    <property type="nucleotide sequence ID" value="NZ_AP024085.1"/>
</dbReference>
<dbReference type="Pfam" id="PF07963">
    <property type="entry name" value="N_methyl"/>
    <property type="match status" value="1"/>
</dbReference>
<feature type="transmembrane region" description="Helical" evidence="1">
    <location>
        <begin position="6"/>
        <end position="29"/>
    </location>
</feature>
<dbReference type="EMBL" id="JANGBO010000001">
    <property type="protein sequence ID" value="MCQ5060491.1"/>
    <property type="molecule type" value="Genomic_DNA"/>
</dbReference>
<dbReference type="KEGG" id="fit:Fi14EGH31_15280"/>
<reference evidence="7" key="3">
    <citation type="submission" date="2020-09" db="EMBL/GenBank/DDBJ databases">
        <title>Complete genome sequencing of Faecalibacillus intestinalis strain 14EGH31.</title>
        <authorList>
            <person name="Sakamoto M."/>
            <person name="Murakami T."/>
            <person name="Mori H."/>
        </authorList>
    </citation>
    <scope>NUCLEOTIDE SEQUENCE [LARGE SCALE GENOMIC DNA]</scope>
    <source>
        <strain evidence="7">14EGH31</strain>
    </source>
</reference>
<keyword evidence="1" id="KW-0472">Membrane</keyword>
<evidence type="ECO:0000313" key="6">
    <source>
        <dbReference type="Proteomes" id="UP000240974"/>
    </source>
</evidence>
<gene>
    <name evidence="5" type="ORF">C7U54_04455</name>
    <name evidence="2" type="ORF">Fi14EGH31_15280</name>
    <name evidence="3" type="ORF">LJD74_03340</name>
    <name evidence="4" type="ORF">NE542_01355</name>
</gene>
<keyword evidence="6" id="KW-1185">Reference proteome</keyword>
<dbReference type="Proteomes" id="UP000240974">
    <property type="component" value="Unassembled WGS sequence"/>
</dbReference>
<dbReference type="NCBIfam" id="TIGR02532">
    <property type="entry name" value="IV_pilin_GFxxxE"/>
    <property type="match status" value="1"/>
</dbReference>
<accession>A0A2T3G4R0</accession>
<dbReference type="Proteomes" id="UP000593842">
    <property type="component" value="Chromosome"/>
</dbReference>
<dbReference type="Proteomes" id="UP001204814">
    <property type="component" value="Unassembled WGS sequence"/>
</dbReference>
<dbReference type="AlphaFoldDB" id="A0A2T3G4R0"/>
<name>A0A2T3G4R0_9FIRM</name>
<reference evidence="3" key="4">
    <citation type="submission" date="2021-10" db="EMBL/GenBank/DDBJ databases">
        <title>Collection of gut derived symbiotic bacterial strains cultured from healthy donors.</title>
        <authorList>
            <person name="Lin H."/>
            <person name="Littmann E."/>
            <person name="Kohout C."/>
            <person name="Pamer E.G."/>
        </authorList>
    </citation>
    <scope>NUCLEOTIDE SEQUENCE</scope>
    <source>
        <strain evidence="3">DFI.5.2</strain>
    </source>
</reference>
<reference evidence="2" key="2">
    <citation type="journal article" date="2020" name="Microbiol. Resour. Announc.">
        <title>Complete Genome Sequence of Faecalibacillus intestinalis JCM 34082, Isolated from Feces from a Healthy Japanese Female.</title>
        <authorList>
            <person name="Sakamoto M."/>
            <person name="Ikeyama N."/>
            <person name="Toyoda A."/>
            <person name="Murakami T."/>
            <person name="Mori H."/>
            <person name="Ohkuma M."/>
        </authorList>
    </citation>
    <scope>NUCLEOTIDE SEQUENCE</scope>
    <source>
        <strain evidence="2">14EGH31</strain>
    </source>
</reference>
<dbReference type="EMBL" id="AP024085">
    <property type="protein sequence ID" value="BCL57816.1"/>
    <property type="molecule type" value="Genomic_DNA"/>
</dbReference>
<keyword evidence="1" id="KW-0812">Transmembrane</keyword>
<evidence type="ECO:0000256" key="1">
    <source>
        <dbReference type="SAM" id="Phobius"/>
    </source>
</evidence>
<reference evidence="4" key="5">
    <citation type="submission" date="2022-06" db="EMBL/GenBank/DDBJ databases">
        <title>Isolation of gut microbiota from human fecal samples.</title>
        <authorList>
            <person name="Pamer E.G."/>
            <person name="Barat B."/>
            <person name="Waligurski E."/>
            <person name="Medina S."/>
            <person name="Paddock L."/>
            <person name="Mostad J."/>
        </authorList>
    </citation>
    <scope>NUCLEOTIDE SEQUENCE</scope>
    <source>
        <strain evidence="4">DFI.6.24</strain>
    </source>
</reference>
<keyword evidence="1" id="KW-1133">Transmembrane helix</keyword>
<evidence type="ECO:0000313" key="4">
    <source>
        <dbReference type="EMBL" id="MCQ5060491.1"/>
    </source>
</evidence>
<dbReference type="InterPro" id="IPR012902">
    <property type="entry name" value="N_methyl_site"/>
</dbReference>
<protein>
    <submittedName>
        <fullName evidence="5">Prepilin-type N-terminal cleavage/methylation domain-containing protein</fullName>
    </submittedName>
</protein>
<proteinExistence type="predicted"/>
<dbReference type="Proteomes" id="UP001197827">
    <property type="component" value="Unassembled WGS sequence"/>
</dbReference>
<evidence type="ECO:0000313" key="3">
    <source>
        <dbReference type="EMBL" id="MCB8561046.1"/>
    </source>
</evidence>
<sequence>MSKKGFTLVEVLLSLSITLLIVLNCSLLVKVLKISNQSKYIDTSLENAIFSLSNELITAKNIEYGDSLSFLDENDDSHKIILQNKRLVITPGHHILYHDIDSVYFENTNGFIKINLMSNNKEYQFIVGSDYEKKEE</sequence>